<dbReference type="PANTHER" id="PTHR12560:SF46">
    <property type="entry name" value="TRAM, LAG1 AND CLN8 (TLC) LIPID-SENSING DOMAIN CONTAINING PROTEIN"/>
    <property type="match status" value="1"/>
</dbReference>
<dbReference type="GO" id="GO:0050291">
    <property type="term" value="F:sphingosine N-acyltransferase activity"/>
    <property type="evidence" value="ECO:0007669"/>
    <property type="project" value="InterPro"/>
</dbReference>
<dbReference type="EMBL" id="QZWG01000008">
    <property type="protein sequence ID" value="RZB99050.1"/>
    <property type="molecule type" value="Genomic_DNA"/>
</dbReference>
<gene>
    <name evidence="9" type="ORF">D0Y65_021783</name>
</gene>
<dbReference type="GO" id="GO:0046513">
    <property type="term" value="P:ceramide biosynthetic process"/>
    <property type="evidence" value="ECO:0007669"/>
    <property type="project" value="InterPro"/>
</dbReference>
<keyword evidence="4 5" id="KW-0472">Membrane</keyword>
<dbReference type="PROSITE" id="PS50922">
    <property type="entry name" value="TLC"/>
    <property type="match status" value="1"/>
</dbReference>
<evidence type="ECO:0000259" key="8">
    <source>
        <dbReference type="PROSITE" id="PS50922"/>
    </source>
</evidence>
<feature type="transmembrane region" description="Helical" evidence="7">
    <location>
        <begin position="130"/>
        <end position="148"/>
    </location>
</feature>
<keyword evidence="10" id="KW-1185">Reference proteome</keyword>
<dbReference type="InterPro" id="IPR016439">
    <property type="entry name" value="Lag1/Lac1-like"/>
</dbReference>
<dbReference type="AlphaFoldDB" id="A0A445JKQ7"/>
<evidence type="ECO:0000256" key="6">
    <source>
        <dbReference type="SAM" id="MobiDB-lite"/>
    </source>
</evidence>
<evidence type="ECO:0000313" key="9">
    <source>
        <dbReference type="EMBL" id="RZB99050.1"/>
    </source>
</evidence>
<proteinExistence type="predicted"/>
<organism evidence="9 10">
    <name type="scientific">Glycine soja</name>
    <name type="common">Wild soybean</name>
    <dbReference type="NCBI Taxonomy" id="3848"/>
    <lineage>
        <taxon>Eukaryota</taxon>
        <taxon>Viridiplantae</taxon>
        <taxon>Streptophyta</taxon>
        <taxon>Embryophyta</taxon>
        <taxon>Tracheophyta</taxon>
        <taxon>Spermatophyta</taxon>
        <taxon>Magnoliopsida</taxon>
        <taxon>eudicotyledons</taxon>
        <taxon>Gunneridae</taxon>
        <taxon>Pentapetalae</taxon>
        <taxon>rosids</taxon>
        <taxon>fabids</taxon>
        <taxon>Fabales</taxon>
        <taxon>Fabaceae</taxon>
        <taxon>Papilionoideae</taxon>
        <taxon>50 kb inversion clade</taxon>
        <taxon>NPAAA clade</taxon>
        <taxon>indigoferoid/millettioid clade</taxon>
        <taxon>Phaseoleae</taxon>
        <taxon>Glycine</taxon>
        <taxon>Glycine subgen. Soja</taxon>
    </lineage>
</organism>
<accession>A0A445JKQ7</accession>
<evidence type="ECO:0000256" key="3">
    <source>
        <dbReference type="ARBA" id="ARBA00022989"/>
    </source>
</evidence>
<protein>
    <submittedName>
        <fullName evidence="9">ASC1-like protein</fullName>
    </submittedName>
</protein>
<dbReference type="PANTHER" id="PTHR12560">
    <property type="entry name" value="LONGEVITY ASSURANCE FACTOR 1 LAG1"/>
    <property type="match status" value="1"/>
</dbReference>
<feature type="transmembrane region" description="Helical" evidence="7">
    <location>
        <begin position="24"/>
        <end position="41"/>
    </location>
</feature>
<dbReference type="Proteomes" id="UP000289340">
    <property type="component" value="Chromosome 8"/>
</dbReference>
<evidence type="ECO:0000256" key="7">
    <source>
        <dbReference type="SAM" id="Phobius"/>
    </source>
</evidence>
<feature type="region of interest" description="Disordered" evidence="6">
    <location>
        <begin position="400"/>
        <end position="423"/>
    </location>
</feature>
<evidence type="ECO:0000256" key="5">
    <source>
        <dbReference type="PROSITE-ProRule" id="PRU00205"/>
    </source>
</evidence>
<name>A0A445JKQ7_GLYSO</name>
<dbReference type="GO" id="GO:0005789">
    <property type="term" value="C:endoplasmic reticulum membrane"/>
    <property type="evidence" value="ECO:0007669"/>
    <property type="project" value="UniProtKB-SubCell"/>
</dbReference>
<evidence type="ECO:0000256" key="2">
    <source>
        <dbReference type="ARBA" id="ARBA00022692"/>
    </source>
</evidence>
<feature type="transmembrane region" description="Helical" evidence="7">
    <location>
        <begin position="155"/>
        <end position="175"/>
    </location>
</feature>
<dbReference type="InterPro" id="IPR006634">
    <property type="entry name" value="TLC-dom"/>
</dbReference>
<feature type="domain" description="TLC" evidence="8">
    <location>
        <begin position="74"/>
        <end position="270"/>
    </location>
</feature>
<dbReference type="SMART" id="SM00724">
    <property type="entry name" value="TLC"/>
    <property type="match status" value="1"/>
</dbReference>
<sequence length="561" mass="64282">MTTTNSLFFSLDWHNEFYPTYHDFYLLPLFALFFPSLRFFLDRFIFEKVARRLIFGKGHAALDYHSDERRKKIRKFKESAWKCVYYLSAEILALSVTYDEPWFTNTRNFWVGPGTQVWPDQKIKLKLKAVYMYAAGFYSYSIFALIFWETRRSDFGVSMSHHVATVILIVLSYIFRFARVGSVVLALHDASDVFLEIGKMSKYSGAETMASFAFILFVLSWIILRLIYYPFWILWSTRFSRGFANSEYSLPNLNLFDRTQSSITQVHKRRNKRKQLGNLLDNGSSNYLAVIFPVILSSPLTSEYTLFVRCCIISLSFSSYPGPILSIGTRALEFSSWGWGVPHLMGSTRMDFPVEALARVALGWSQFQEGLDARLEARFSHQDSCMDKLQQMVDRLVSTLSGKGSRTGDPRVETGGGDEGEFGGNVQTESGKALKETNGEFKTALIERLQLVMMSDSFESLLTLKQEQTLAKFDTQFERLARAVKGGRLVFDGNIQWVEGKESKLHKRKSLLEMMNKALTMEEKNISTARCNNILGSNLERRANNCAHSFTGTRTSRECQP</sequence>
<evidence type="ECO:0000313" key="10">
    <source>
        <dbReference type="Proteomes" id="UP000289340"/>
    </source>
</evidence>
<reference evidence="9 10" key="1">
    <citation type="submission" date="2018-09" db="EMBL/GenBank/DDBJ databases">
        <title>A high-quality reference genome of wild soybean provides a powerful tool to mine soybean genomes.</title>
        <authorList>
            <person name="Xie M."/>
            <person name="Chung C.Y.L."/>
            <person name="Li M.-W."/>
            <person name="Wong F.-L."/>
            <person name="Chan T.-F."/>
            <person name="Lam H.-M."/>
        </authorList>
    </citation>
    <scope>NUCLEOTIDE SEQUENCE [LARGE SCALE GENOMIC DNA]</scope>
    <source>
        <strain evidence="10">cv. W05</strain>
        <tissue evidence="9">Hypocotyl of etiolated seedlings</tissue>
    </source>
</reference>
<feature type="transmembrane region" description="Helical" evidence="7">
    <location>
        <begin position="209"/>
        <end position="231"/>
    </location>
</feature>
<comment type="subcellular location">
    <subcellularLocation>
        <location evidence="1">Endoplasmic reticulum membrane</location>
        <topology evidence="1">Multi-pass membrane protein</topology>
    </subcellularLocation>
</comment>
<keyword evidence="2 5" id="KW-0812">Transmembrane</keyword>
<keyword evidence="3 7" id="KW-1133">Transmembrane helix</keyword>
<evidence type="ECO:0000256" key="4">
    <source>
        <dbReference type="ARBA" id="ARBA00023136"/>
    </source>
</evidence>
<evidence type="ECO:0000256" key="1">
    <source>
        <dbReference type="ARBA" id="ARBA00004477"/>
    </source>
</evidence>
<comment type="caution">
    <text evidence="9">The sequence shown here is derived from an EMBL/GenBank/DDBJ whole genome shotgun (WGS) entry which is preliminary data.</text>
</comment>
<dbReference type="Pfam" id="PF03798">
    <property type="entry name" value="TRAM_LAG1_CLN8"/>
    <property type="match status" value="1"/>
</dbReference>